<organism evidence="4 5">
    <name type="scientific">Muraenolepis orangiensis</name>
    <name type="common">Patagonian moray cod</name>
    <dbReference type="NCBI Taxonomy" id="630683"/>
    <lineage>
        <taxon>Eukaryota</taxon>
        <taxon>Metazoa</taxon>
        <taxon>Chordata</taxon>
        <taxon>Craniata</taxon>
        <taxon>Vertebrata</taxon>
        <taxon>Euteleostomi</taxon>
        <taxon>Actinopterygii</taxon>
        <taxon>Neopterygii</taxon>
        <taxon>Teleostei</taxon>
        <taxon>Neoteleostei</taxon>
        <taxon>Acanthomorphata</taxon>
        <taxon>Zeiogadaria</taxon>
        <taxon>Gadariae</taxon>
        <taxon>Gadiformes</taxon>
        <taxon>Muraenolepidoidei</taxon>
        <taxon>Muraenolepididae</taxon>
        <taxon>Muraenolepis</taxon>
    </lineage>
</organism>
<dbReference type="InterPro" id="IPR032675">
    <property type="entry name" value="LRR_dom_sf"/>
</dbReference>
<dbReference type="InterPro" id="IPR001611">
    <property type="entry name" value="Leu-rich_rpt"/>
</dbReference>
<feature type="chain" id="PRO_5040490367" evidence="3">
    <location>
        <begin position="20"/>
        <end position="276"/>
    </location>
</feature>
<reference evidence="4" key="1">
    <citation type="submission" date="2022-07" db="EMBL/GenBank/DDBJ databases">
        <title>Chromosome-level genome of Muraenolepis orangiensis.</title>
        <authorList>
            <person name="Kim J."/>
        </authorList>
    </citation>
    <scope>NUCLEOTIDE SEQUENCE</scope>
    <source>
        <strain evidence="4">KU_S4_2022</strain>
        <tissue evidence="4">Muscle</tissue>
    </source>
</reference>
<name>A0A9Q0DFL4_9TELE</name>
<sequence>MQVFFSLPLLLCHVTVVTGVAGCHGDRDKDNRPRQNCTAGGFSDIPSGLDPTTEVLLLPVNQLSSLSWSNYKMFPDIYEIDLTTNKIHALLAGSAGVLLLSLRVLRLGSNDMEILRDGSFSPCPSLTELYLPHNALTSLPDNIFAGLSKLEILDLSSNKISVLPPNLIQPLIAIETLYMDYNKIQVMPDDWFSVKDIPYLYLSANPWLCSCSLGYLNGYLNDYEINVYVRDGADINGDAESVVCASPESSWGEWLTHYLPSMPWGVILPSDSPSAE</sequence>
<dbReference type="OrthoDB" id="8400687at2759"/>
<keyword evidence="3" id="KW-0732">Signal</keyword>
<comment type="caution">
    <text evidence="4">The sequence shown here is derived from an EMBL/GenBank/DDBJ whole genome shotgun (WGS) entry which is preliminary data.</text>
</comment>
<feature type="signal peptide" evidence="3">
    <location>
        <begin position="1"/>
        <end position="19"/>
    </location>
</feature>
<dbReference type="PROSITE" id="PS51450">
    <property type="entry name" value="LRR"/>
    <property type="match status" value="2"/>
</dbReference>
<evidence type="ECO:0000256" key="2">
    <source>
        <dbReference type="ARBA" id="ARBA00022737"/>
    </source>
</evidence>
<dbReference type="Pfam" id="PF13855">
    <property type="entry name" value="LRR_8"/>
    <property type="match status" value="1"/>
</dbReference>
<accession>A0A9Q0DFL4</accession>
<dbReference type="AlphaFoldDB" id="A0A9Q0DFL4"/>
<keyword evidence="1" id="KW-0433">Leucine-rich repeat</keyword>
<gene>
    <name evidence="4" type="ORF">NHX12_014471</name>
</gene>
<evidence type="ECO:0000256" key="1">
    <source>
        <dbReference type="ARBA" id="ARBA00022614"/>
    </source>
</evidence>
<evidence type="ECO:0000313" key="4">
    <source>
        <dbReference type="EMBL" id="KAJ3585752.1"/>
    </source>
</evidence>
<keyword evidence="2" id="KW-0677">Repeat</keyword>
<dbReference type="Proteomes" id="UP001148018">
    <property type="component" value="Unassembled WGS sequence"/>
</dbReference>
<dbReference type="SUPFAM" id="SSF52058">
    <property type="entry name" value="L domain-like"/>
    <property type="match status" value="1"/>
</dbReference>
<dbReference type="Gene3D" id="3.80.10.10">
    <property type="entry name" value="Ribonuclease Inhibitor"/>
    <property type="match status" value="2"/>
</dbReference>
<dbReference type="PANTHER" id="PTHR24366:SF158">
    <property type="entry name" value="PLATELET GLYCOPROTEIN IB ALPHA CHAIN-LIKE-RELATED"/>
    <property type="match status" value="1"/>
</dbReference>
<evidence type="ECO:0000256" key="3">
    <source>
        <dbReference type="SAM" id="SignalP"/>
    </source>
</evidence>
<dbReference type="EMBL" id="JANIIK010000118">
    <property type="protein sequence ID" value="KAJ3585752.1"/>
    <property type="molecule type" value="Genomic_DNA"/>
</dbReference>
<proteinExistence type="predicted"/>
<protein>
    <submittedName>
        <fullName evidence="4">Uncharacterized protein</fullName>
    </submittedName>
</protein>
<dbReference type="InterPro" id="IPR003591">
    <property type="entry name" value="Leu-rich_rpt_typical-subtyp"/>
</dbReference>
<keyword evidence="5" id="KW-1185">Reference proteome</keyword>
<dbReference type="PANTHER" id="PTHR24366">
    <property type="entry name" value="IG(IMMUNOGLOBULIN) AND LRR(LEUCINE RICH REPEAT) DOMAINS"/>
    <property type="match status" value="1"/>
</dbReference>
<evidence type="ECO:0000313" key="5">
    <source>
        <dbReference type="Proteomes" id="UP001148018"/>
    </source>
</evidence>
<dbReference type="SMART" id="SM00369">
    <property type="entry name" value="LRR_TYP"/>
    <property type="match status" value="4"/>
</dbReference>